<keyword evidence="1" id="KW-0646">Protease inhibitor</keyword>
<dbReference type="InterPro" id="IPR042185">
    <property type="entry name" value="Serpin_sf_2"/>
</dbReference>
<dbReference type="Gene3D" id="3.30.497.10">
    <property type="entry name" value="Antithrombin, subunit I, domain 2"/>
    <property type="match status" value="1"/>
</dbReference>
<evidence type="ECO:0000256" key="2">
    <source>
        <dbReference type="ARBA" id="ARBA00022900"/>
    </source>
</evidence>
<gene>
    <name evidence="4" type="ORF">CTOB1V02_LOCUS1655</name>
</gene>
<reference evidence="4" key="1">
    <citation type="submission" date="2020-11" db="EMBL/GenBank/DDBJ databases">
        <authorList>
            <person name="Tran Van P."/>
        </authorList>
    </citation>
    <scope>NUCLEOTIDE SEQUENCE</scope>
</reference>
<dbReference type="PANTHER" id="PTHR11461">
    <property type="entry name" value="SERINE PROTEASE INHIBITOR, SERPIN"/>
    <property type="match status" value="1"/>
</dbReference>
<dbReference type="InterPro" id="IPR042178">
    <property type="entry name" value="Serpin_sf_1"/>
</dbReference>
<dbReference type="AlphaFoldDB" id="A0A7R8ZGS9"/>
<dbReference type="GO" id="GO:0004867">
    <property type="term" value="F:serine-type endopeptidase inhibitor activity"/>
    <property type="evidence" value="ECO:0007669"/>
    <property type="project" value="UniProtKB-KW"/>
</dbReference>
<dbReference type="EMBL" id="OB660237">
    <property type="protein sequence ID" value="CAD7223675.1"/>
    <property type="molecule type" value="Genomic_DNA"/>
</dbReference>
<dbReference type="InterPro" id="IPR036186">
    <property type="entry name" value="Serpin_sf"/>
</dbReference>
<dbReference type="InterPro" id="IPR000215">
    <property type="entry name" value="Serpin_fam"/>
</dbReference>
<accession>A0A7R8ZGS9</accession>
<dbReference type="InterPro" id="IPR023796">
    <property type="entry name" value="Serpin_dom"/>
</dbReference>
<evidence type="ECO:0000256" key="3">
    <source>
        <dbReference type="RuleBase" id="RU000411"/>
    </source>
</evidence>
<keyword evidence="2" id="KW-0722">Serine protease inhibitor</keyword>
<protein>
    <submittedName>
        <fullName evidence="4">Uncharacterized protein</fullName>
    </submittedName>
</protein>
<dbReference type="PANTHER" id="PTHR11461:SF278">
    <property type="entry name" value="SERINE PROTEASE INHIBITOR 88EA"/>
    <property type="match status" value="1"/>
</dbReference>
<sequence length="448" mass="49849">MRRAVCGQWTGRVVWFVQKREKMTFGCGVSLLVLVLFPASLTSAECIREGQESELVAAEQNAVENSEIIDEYLQASFNFSLTMFRTLLSVQNGDTVNDNLIFSPHSVWQALVLTYLASDGETSEKMEKAMNLGGLGKVKTAMAYNAIKYFEEVVVPENSEQNGVDDMDFLGASDNGKANKGYQLDSVNKIYFDTHLRDHLNPAMTRFLGEEIKTVDFVNDAENQRLKINQFVAELTRGKIKDLLSPGKISPQTLMALVNAAYFKGQWLHPFDPKETRWANFHLSNGEMVNVPTMHLEDTYFPIGASRELEAGIVELPYASGDGRDISMFIVIPSGTQTIDDILLKLTPENLRTARMHMGRKQLSLLAMPKFKLEDSFELTPIFNSMDLGDLFVAGSANLTCLAPRLGGLALSSADHKAAIEVNEEGTEAAAATAFIQLRWVERFQYGK</sequence>
<dbReference type="SUPFAM" id="SSF56574">
    <property type="entry name" value="Serpins"/>
    <property type="match status" value="1"/>
</dbReference>
<proteinExistence type="inferred from homology"/>
<dbReference type="Pfam" id="PF00079">
    <property type="entry name" value="Serpin"/>
    <property type="match status" value="1"/>
</dbReference>
<evidence type="ECO:0000313" key="4">
    <source>
        <dbReference type="EMBL" id="CAD7223675.1"/>
    </source>
</evidence>
<dbReference type="SMART" id="SM00093">
    <property type="entry name" value="SERPIN"/>
    <property type="match status" value="1"/>
</dbReference>
<name>A0A7R8ZGS9_9CRUS</name>
<dbReference type="Gene3D" id="2.30.39.10">
    <property type="entry name" value="Alpha-1-antitrypsin, domain 1"/>
    <property type="match status" value="1"/>
</dbReference>
<dbReference type="GO" id="GO:0005615">
    <property type="term" value="C:extracellular space"/>
    <property type="evidence" value="ECO:0007669"/>
    <property type="project" value="InterPro"/>
</dbReference>
<organism evidence="4">
    <name type="scientific">Cyprideis torosa</name>
    <dbReference type="NCBI Taxonomy" id="163714"/>
    <lineage>
        <taxon>Eukaryota</taxon>
        <taxon>Metazoa</taxon>
        <taxon>Ecdysozoa</taxon>
        <taxon>Arthropoda</taxon>
        <taxon>Crustacea</taxon>
        <taxon>Oligostraca</taxon>
        <taxon>Ostracoda</taxon>
        <taxon>Podocopa</taxon>
        <taxon>Podocopida</taxon>
        <taxon>Cytherocopina</taxon>
        <taxon>Cytheroidea</taxon>
        <taxon>Cytherideidae</taxon>
        <taxon>Cyprideis</taxon>
    </lineage>
</organism>
<evidence type="ECO:0000256" key="1">
    <source>
        <dbReference type="ARBA" id="ARBA00022690"/>
    </source>
</evidence>
<dbReference type="OrthoDB" id="671595at2759"/>
<comment type="similarity">
    <text evidence="3">Belongs to the serpin family.</text>
</comment>